<keyword evidence="9" id="KW-1185">Reference proteome</keyword>
<evidence type="ECO:0000313" key="9">
    <source>
        <dbReference type="Proteomes" id="UP000717328"/>
    </source>
</evidence>
<keyword evidence="6" id="KW-0786">Thiamine pyrophosphate</keyword>
<dbReference type="PANTHER" id="PTHR43452:SF3">
    <property type="entry name" value="TRANSAMINATED AMINO ACID DECARBOXYLASE"/>
    <property type="match status" value="1"/>
</dbReference>
<name>A0A9P7K6I9_9AGAR</name>
<dbReference type="GO" id="GO:0005634">
    <property type="term" value="C:nucleus"/>
    <property type="evidence" value="ECO:0007669"/>
    <property type="project" value="TreeGrafter"/>
</dbReference>
<dbReference type="GO" id="GO:0005829">
    <property type="term" value="C:cytosol"/>
    <property type="evidence" value="ECO:0007669"/>
    <property type="project" value="TreeGrafter"/>
</dbReference>
<evidence type="ECO:0000313" key="8">
    <source>
        <dbReference type="EMBL" id="KAG5638174.1"/>
    </source>
</evidence>
<accession>A0A9P7K6I9</accession>
<evidence type="ECO:0000256" key="4">
    <source>
        <dbReference type="ARBA" id="ARBA00022793"/>
    </source>
</evidence>
<comment type="similarity">
    <text evidence="2">Belongs to the TPP enzyme family.</text>
</comment>
<dbReference type="GO" id="GO:0000949">
    <property type="term" value="P:aromatic amino acid family catabolic process to alcohol via Ehrlich pathway"/>
    <property type="evidence" value="ECO:0007669"/>
    <property type="project" value="TreeGrafter"/>
</dbReference>
<protein>
    <recommendedName>
        <fullName evidence="10">Pyruvate decarboxylase</fullName>
    </recommendedName>
</protein>
<evidence type="ECO:0000256" key="5">
    <source>
        <dbReference type="ARBA" id="ARBA00022842"/>
    </source>
</evidence>
<keyword evidence="4" id="KW-0210">Decarboxylase</keyword>
<dbReference type="OrthoDB" id="3970464at2759"/>
<dbReference type="InterPro" id="IPR029061">
    <property type="entry name" value="THDP-binding"/>
</dbReference>
<evidence type="ECO:0000256" key="7">
    <source>
        <dbReference type="ARBA" id="ARBA00023239"/>
    </source>
</evidence>
<keyword evidence="7" id="KW-0456">Lyase</keyword>
<keyword evidence="5" id="KW-0460">Magnesium</keyword>
<evidence type="ECO:0000256" key="3">
    <source>
        <dbReference type="ARBA" id="ARBA00022723"/>
    </source>
</evidence>
<dbReference type="InterPro" id="IPR012110">
    <property type="entry name" value="PDC/IPDC-like"/>
</dbReference>
<sequence>MLRVEVKPIIFVLNNSGYTIERYIHGKTRKYNDISNWEWTGLLKVLGDPQEKISRTYTVRTKEELSTLLDDETFAKTDMVQLVEVIMEKLDAPRALQVQAELSGKSNSYGAVSNPTRAA</sequence>
<dbReference type="EMBL" id="JABCKI010005777">
    <property type="protein sequence ID" value="KAG5638174.1"/>
    <property type="molecule type" value="Genomic_DNA"/>
</dbReference>
<gene>
    <name evidence="8" type="ORF">H0H81_001471</name>
</gene>
<reference evidence="8" key="1">
    <citation type="submission" date="2021-02" db="EMBL/GenBank/DDBJ databases">
        <authorList>
            <person name="Nieuwenhuis M."/>
            <person name="Van De Peppel L.J.J."/>
        </authorList>
    </citation>
    <scope>NUCLEOTIDE SEQUENCE</scope>
    <source>
        <strain evidence="8">D49</strain>
    </source>
</reference>
<evidence type="ECO:0000256" key="1">
    <source>
        <dbReference type="ARBA" id="ARBA00001964"/>
    </source>
</evidence>
<dbReference type="PANTHER" id="PTHR43452">
    <property type="entry name" value="PYRUVATE DECARBOXYLASE"/>
    <property type="match status" value="1"/>
</dbReference>
<keyword evidence="3" id="KW-0479">Metal-binding</keyword>
<evidence type="ECO:0000256" key="2">
    <source>
        <dbReference type="ARBA" id="ARBA00007812"/>
    </source>
</evidence>
<dbReference type="AlphaFoldDB" id="A0A9P7K6I9"/>
<dbReference type="GO" id="GO:0046872">
    <property type="term" value="F:metal ion binding"/>
    <property type="evidence" value="ECO:0007669"/>
    <property type="project" value="UniProtKB-KW"/>
</dbReference>
<dbReference type="SUPFAM" id="SSF52518">
    <property type="entry name" value="Thiamin diphosphate-binding fold (THDP-binding)"/>
    <property type="match status" value="1"/>
</dbReference>
<comment type="caution">
    <text evidence="8">The sequence shown here is derived from an EMBL/GenBank/DDBJ whole genome shotgun (WGS) entry which is preliminary data.</text>
</comment>
<proteinExistence type="inferred from homology"/>
<comment type="cofactor">
    <cofactor evidence="1">
        <name>thiamine diphosphate</name>
        <dbReference type="ChEBI" id="CHEBI:58937"/>
    </cofactor>
</comment>
<dbReference type="Proteomes" id="UP000717328">
    <property type="component" value="Unassembled WGS sequence"/>
</dbReference>
<dbReference type="Gene3D" id="3.40.50.970">
    <property type="match status" value="1"/>
</dbReference>
<reference evidence="8" key="2">
    <citation type="submission" date="2021-10" db="EMBL/GenBank/DDBJ databases">
        <title>Phylogenomics reveals ancestral predisposition of the termite-cultivated fungus Termitomyces towards a domesticated lifestyle.</title>
        <authorList>
            <person name="Auxier B."/>
            <person name="Grum-Grzhimaylo A."/>
            <person name="Cardenas M.E."/>
            <person name="Lodge J.D."/>
            <person name="Laessoe T."/>
            <person name="Pedersen O."/>
            <person name="Smith M.E."/>
            <person name="Kuyper T.W."/>
            <person name="Franco-Molano E.A."/>
            <person name="Baroni T.J."/>
            <person name="Aanen D.K."/>
        </authorList>
    </citation>
    <scope>NUCLEOTIDE SEQUENCE</scope>
    <source>
        <strain evidence="8">D49</strain>
    </source>
</reference>
<evidence type="ECO:0000256" key="6">
    <source>
        <dbReference type="ARBA" id="ARBA00023052"/>
    </source>
</evidence>
<evidence type="ECO:0008006" key="10">
    <source>
        <dbReference type="Google" id="ProtNLM"/>
    </source>
</evidence>
<organism evidence="8 9">
    <name type="scientific">Sphagnurus paluster</name>
    <dbReference type="NCBI Taxonomy" id="117069"/>
    <lineage>
        <taxon>Eukaryota</taxon>
        <taxon>Fungi</taxon>
        <taxon>Dikarya</taxon>
        <taxon>Basidiomycota</taxon>
        <taxon>Agaricomycotina</taxon>
        <taxon>Agaricomycetes</taxon>
        <taxon>Agaricomycetidae</taxon>
        <taxon>Agaricales</taxon>
        <taxon>Tricholomatineae</taxon>
        <taxon>Lyophyllaceae</taxon>
        <taxon>Sphagnurus</taxon>
    </lineage>
</organism>
<dbReference type="GO" id="GO:0004737">
    <property type="term" value="F:pyruvate decarboxylase activity"/>
    <property type="evidence" value="ECO:0007669"/>
    <property type="project" value="TreeGrafter"/>
</dbReference>